<protein>
    <recommendedName>
        <fullName evidence="3">RRM domain-containing protein</fullName>
    </recommendedName>
</protein>
<accession>A0AAP0D204</accession>
<reference evidence="4 5" key="1">
    <citation type="submission" date="2024-04" db="EMBL/GenBank/DDBJ databases">
        <title>The reference genome of an endangered Asteraceae, Deinandra increscens subsp. villosa, native to the Central Coast of California.</title>
        <authorList>
            <person name="Guilliams M."/>
            <person name="Hasenstab-Lehman K."/>
            <person name="Meyer R."/>
            <person name="Mcevoy S."/>
        </authorList>
    </citation>
    <scope>NUCLEOTIDE SEQUENCE [LARGE SCALE GENOMIC DNA]</scope>
    <source>
        <tissue evidence="4">Leaf</tissue>
    </source>
</reference>
<dbReference type="AlphaFoldDB" id="A0AAP0D204"/>
<dbReference type="InterPro" id="IPR012677">
    <property type="entry name" value="Nucleotide-bd_a/b_plait_sf"/>
</dbReference>
<feature type="compositionally biased region" description="Gly residues" evidence="2">
    <location>
        <begin position="439"/>
        <end position="451"/>
    </location>
</feature>
<dbReference type="PROSITE" id="PS50102">
    <property type="entry name" value="RRM"/>
    <property type="match status" value="1"/>
</dbReference>
<dbReference type="Proteomes" id="UP001408789">
    <property type="component" value="Unassembled WGS sequence"/>
</dbReference>
<feature type="compositionally biased region" description="Basic and acidic residues" evidence="2">
    <location>
        <begin position="489"/>
        <end position="510"/>
    </location>
</feature>
<dbReference type="EMBL" id="JBCNJP010000017">
    <property type="protein sequence ID" value="KAK9064672.1"/>
    <property type="molecule type" value="Genomic_DNA"/>
</dbReference>
<feature type="compositionally biased region" description="Basic and acidic residues" evidence="2">
    <location>
        <begin position="141"/>
        <end position="158"/>
    </location>
</feature>
<dbReference type="GO" id="GO:0003723">
    <property type="term" value="F:RNA binding"/>
    <property type="evidence" value="ECO:0007669"/>
    <property type="project" value="UniProtKB-UniRule"/>
</dbReference>
<evidence type="ECO:0000259" key="3">
    <source>
        <dbReference type="PROSITE" id="PS50102"/>
    </source>
</evidence>
<keyword evidence="5" id="KW-1185">Reference proteome</keyword>
<dbReference type="InterPro" id="IPR035979">
    <property type="entry name" value="RBD_domain_sf"/>
</dbReference>
<evidence type="ECO:0000256" key="1">
    <source>
        <dbReference type="PROSITE-ProRule" id="PRU00176"/>
    </source>
</evidence>
<gene>
    <name evidence="4" type="ORF">SSX86_016054</name>
</gene>
<proteinExistence type="predicted"/>
<feature type="region of interest" description="Disordered" evidence="2">
    <location>
        <begin position="141"/>
        <end position="168"/>
    </location>
</feature>
<name>A0AAP0D204_9ASTR</name>
<organism evidence="4 5">
    <name type="scientific">Deinandra increscens subsp. villosa</name>
    <dbReference type="NCBI Taxonomy" id="3103831"/>
    <lineage>
        <taxon>Eukaryota</taxon>
        <taxon>Viridiplantae</taxon>
        <taxon>Streptophyta</taxon>
        <taxon>Embryophyta</taxon>
        <taxon>Tracheophyta</taxon>
        <taxon>Spermatophyta</taxon>
        <taxon>Magnoliopsida</taxon>
        <taxon>eudicotyledons</taxon>
        <taxon>Gunneridae</taxon>
        <taxon>Pentapetalae</taxon>
        <taxon>asterids</taxon>
        <taxon>campanulids</taxon>
        <taxon>Asterales</taxon>
        <taxon>Asteraceae</taxon>
        <taxon>Asteroideae</taxon>
        <taxon>Heliantheae alliance</taxon>
        <taxon>Madieae</taxon>
        <taxon>Madiinae</taxon>
        <taxon>Deinandra</taxon>
    </lineage>
</organism>
<keyword evidence="1" id="KW-0694">RNA-binding</keyword>
<feature type="region of interest" description="Disordered" evidence="2">
    <location>
        <begin position="437"/>
        <end position="616"/>
    </location>
</feature>
<comment type="caution">
    <text evidence="4">The sequence shown here is derived from an EMBL/GenBank/DDBJ whole genome shotgun (WGS) entry which is preliminary data.</text>
</comment>
<feature type="compositionally biased region" description="Basic and acidic residues" evidence="2">
    <location>
        <begin position="568"/>
        <end position="593"/>
    </location>
</feature>
<dbReference type="PANTHER" id="PTHR34427">
    <property type="entry name" value="DUF4283 DOMAIN PROTEIN"/>
    <property type="match status" value="1"/>
</dbReference>
<evidence type="ECO:0000256" key="2">
    <source>
        <dbReference type="SAM" id="MobiDB-lite"/>
    </source>
</evidence>
<dbReference type="Gene3D" id="3.30.70.330">
    <property type="match status" value="1"/>
</dbReference>
<evidence type="ECO:0000313" key="5">
    <source>
        <dbReference type="Proteomes" id="UP001408789"/>
    </source>
</evidence>
<feature type="region of interest" description="Disordered" evidence="2">
    <location>
        <begin position="633"/>
        <end position="677"/>
    </location>
</feature>
<sequence>MVRESAKGHGGEHGYGGKGYGGEHGYGGKHGYVGAQEHNDIQDFNDGPWTTVTHQAKGTEAVTFYLADLPNGCSGEYLWRCYQHMGRIADAFVPRRKDWRGRTFGFVRFRGVMDEEKMLERLRTVRVDGARVRVYVSKFGKGDSGRRGRNSERTEHLSQKQPNTEGWKRTQAWNQPKTVRVENLRVFRDETTVGLRQQAWKGPSVTKANNGARKENTTRCLRLEQRPGLYPLHCVGRSLIGEVLSLDLIEDIRYVMGDAGFDNVAISYVGGVKVLLTFKDREVAFKFLSESKKWWEKVFGKLKYWDGREQDTERVARLKIAGIPLLQRDNLIFDQVGLMFGKLAKPSEYSWADDDNSVGICHILTSELDWINEVINVEWDNRVFAVWVTEDSEKWCPPVLNDPPKPANVPTEVSASMVKRNKRAQLNVAQGCSEAPANIGGGPVEANGGHGSSNTPGSIGENERSRSMVSRTGDDGGGASKTKTNDGTSRMKEKTDASSRVPESGEKNMGGEKAVTSKHAGGANVPGHQENLGEGCGPDLGRSNERPNGEKICKPNGLSGDCGPGGSKENEKEVDGSGRSDSKVEQDKNRVGEKFNFTTNSDVPEEAHTDDDSDEDWEVGSYVSLPCFRRAKKAGRRAKGSPIPGRRETMRGGSKAAIGGSLSKGHSVSTSRTHSEVMVNRKALRREMWEQAEADRTIEVGNLVGINMNGFHKEVRAIIQEEGVNAKPQ</sequence>
<dbReference type="PANTHER" id="PTHR34427:SF5">
    <property type="entry name" value="DUF4283 DOMAIN-CONTAINING PROTEIN"/>
    <property type="match status" value="1"/>
</dbReference>
<dbReference type="SUPFAM" id="SSF54928">
    <property type="entry name" value="RNA-binding domain, RBD"/>
    <property type="match status" value="1"/>
</dbReference>
<evidence type="ECO:0000313" key="4">
    <source>
        <dbReference type="EMBL" id="KAK9064672.1"/>
    </source>
</evidence>
<feature type="domain" description="RRM" evidence="3">
    <location>
        <begin position="62"/>
        <end position="139"/>
    </location>
</feature>
<dbReference type="InterPro" id="IPR000504">
    <property type="entry name" value="RRM_dom"/>
</dbReference>
<feature type="compositionally biased region" description="Basic and acidic residues" evidence="2">
    <location>
        <begin position="542"/>
        <end position="553"/>
    </location>
</feature>